<protein>
    <submittedName>
        <fullName evidence="6">Cell division protein FtsI (Penicillin-binding protein 3)</fullName>
    </submittedName>
</protein>
<dbReference type="Pfam" id="PF03717">
    <property type="entry name" value="PBP_dimer"/>
    <property type="match status" value="1"/>
</dbReference>
<keyword evidence="3 4" id="KW-0472">Membrane</keyword>
<dbReference type="InterPro" id="IPR050515">
    <property type="entry name" value="Beta-lactam/transpept"/>
</dbReference>
<dbReference type="GO" id="GO:0071555">
    <property type="term" value="P:cell wall organization"/>
    <property type="evidence" value="ECO:0007669"/>
    <property type="project" value="TreeGrafter"/>
</dbReference>
<accession>A0A1I5Z9R0</accession>
<dbReference type="GO" id="GO:0008658">
    <property type="term" value="F:penicillin binding"/>
    <property type="evidence" value="ECO:0007669"/>
    <property type="project" value="InterPro"/>
</dbReference>
<proteinExistence type="predicted"/>
<gene>
    <name evidence="6" type="ORF">SAMN05444277_11821</name>
</gene>
<dbReference type="SUPFAM" id="SSF54184">
    <property type="entry name" value="Penicillin-binding protein 2x (pbp-2x), c-terminal domain"/>
    <property type="match status" value="1"/>
</dbReference>
<dbReference type="STRING" id="1465490.SAMN05444277_11821"/>
<keyword evidence="4" id="KW-1133">Transmembrane helix</keyword>
<dbReference type="InterPro" id="IPR036138">
    <property type="entry name" value="PBP_dimer_sf"/>
</dbReference>
<keyword evidence="7" id="KW-1185">Reference proteome</keyword>
<dbReference type="AlphaFoldDB" id="A0A1I5Z9R0"/>
<dbReference type="InterPro" id="IPR005311">
    <property type="entry name" value="PBP_dimer"/>
</dbReference>
<evidence type="ECO:0000313" key="7">
    <source>
        <dbReference type="Proteomes" id="UP000199031"/>
    </source>
</evidence>
<dbReference type="SUPFAM" id="SSF56519">
    <property type="entry name" value="Penicillin binding protein dimerisation domain"/>
    <property type="match status" value="1"/>
</dbReference>
<name>A0A1I5Z9R0_9BACT</name>
<dbReference type="PANTHER" id="PTHR30627">
    <property type="entry name" value="PEPTIDOGLYCAN D,D-TRANSPEPTIDASE"/>
    <property type="match status" value="1"/>
</dbReference>
<dbReference type="OrthoDB" id="9804124at2"/>
<dbReference type="InterPro" id="IPR005543">
    <property type="entry name" value="PASTA_dom"/>
</dbReference>
<dbReference type="RefSeq" id="WP_090662921.1">
    <property type="nucleotide sequence ID" value="NZ_FOXQ01000018.1"/>
</dbReference>
<evidence type="ECO:0000313" key="6">
    <source>
        <dbReference type="EMBL" id="SFQ53212.1"/>
    </source>
</evidence>
<evidence type="ECO:0000256" key="3">
    <source>
        <dbReference type="ARBA" id="ARBA00023136"/>
    </source>
</evidence>
<dbReference type="Gene3D" id="3.30.450.330">
    <property type="match status" value="1"/>
</dbReference>
<evidence type="ECO:0000256" key="1">
    <source>
        <dbReference type="ARBA" id="ARBA00004370"/>
    </source>
</evidence>
<evidence type="ECO:0000256" key="2">
    <source>
        <dbReference type="ARBA" id="ARBA00022645"/>
    </source>
</evidence>
<keyword evidence="2" id="KW-0121">Carboxypeptidase</keyword>
<dbReference type="PROSITE" id="PS51257">
    <property type="entry name" value="PROKAR_LIPOPROTEIN"/>
    <property type="match status" value="1"/>
</dbReference>
<organism evidence="6 7">
    <name type="scientific">Parafilimonas terrae</name>
    <dbReference type="NCBI Taxonomy" id="1465490"/>
    <lineage>
        <taxon>Bacteria</taxon>
        <taxon>Pseudomonadati</taxon>
        <taxon>Bacteroidota</taxon>
        <taxon>Chitinophagia</taxon>
        <taxon>Chitinophagales</taxon>
        <taxon>Chitinophagaceae</taxon>
        <taxon>Parafilimonas</taxon>
    </lineage>
</organism>
<sequence>MEIKKDILWRVYLCFIVIAVICACIVGKAFYIQQVQGAYWRGMSDSMHTRIESVDAERGTIYSEDGQMLSTSIPQFDIYVDFKADGLIKDNGKVFKENIDSLSLCLANLFQDKTAIQYKAILNKGYKSKARYFALKKKVSFDEYQQLKTFPLVRLGKNKSGFIAEVQNIRLNPYQLLAFRTIGLERQNAQKVGLEQTYDTLLKGTPGKRLVRYISGGVAVPVNEDYDIEPKNGKDIVTTLDSRIQEIAENALMKMMVQNEAEHGCAIVMEVKTGKIKAIANLGRQNDGSYWEDFNYAMSPGEPGSTFKLATMLAVLEDKKFNLGSIVNLEGGTWQVHRRTVYDSEQHGQTNVTVKRAFELSSNVGMAKLAYASYANKPSQFINHLKALHLDTLTGIDLYGERSPFVDRPGSKYWSATTLPWMAFGYNVLVSPLHICMLYNAVANDGVMMRPYLLNSVMQEGNVIQQKQPYSIETICDSVTLKQLQECLVGVCKDSGATAFRLFKGATYSVAGKTGTALVANGKHGYADHIYQSSFAGYFPADNPQYTCVVVIKNKPHAAKFYGALVAGPVFREIADRLVTLNAPQPDVKFASINAGDNENYSYAGYEDDIKSILSTINISYKDSAKTTLAKMYNKQDKPVLTNMPLSNKYMPALKGLGLKDALYICEDAGLVVKVNGVGKVANQSITEGTPIEKGQQIKLDLN</sequence>
<dbReference type="EMBL" id="FOXQ01000018">
    <property type="protein sequence ID" value="SFQ53212.1"/>
    <property type="molecule type" value="Genomic_DNA"/>
</dbReference>
<dbReference type="InterPro" id="IPR012338">
    <property type="entry name" value="Beta-lactam/transpept-like"/>
</dbReference>
<dbReference type="SUPFAM" id="SSF56601">
    <property type="entry name" value="beta-lactamase/transpeptidase-like"/>
    <property type="match status" value="1"/>
</dbReference>
<dbReference type="Pfam" id="PF03793">
    <property type="entry name" value="PASTA"/>
    <property type="match status" value="1"/>
</dbReference>
<dbReference type="Proteomes" id="UP000199031">
    <property type="component" value="Unassembled WGS sequence"/>
</dbReference>
<dbReference type="InterPro" id="IPR001460">
    <property type="entry name" value="PCN-bd_Tpept"/>
</dbReference>
<feature type="domain" description="PASTA" evidence="5">
    <location>
        <begin position="645"/>
        <end position="703"/>
    </location>
</feature>
<dbReference type="GO" id="GO:0004180">
    <property type="term" value="F:carboxypeptidase activity"/>
    <property type="evidence" value="ECO:0007669"/>
    <property type="project" value="UniProtKB-KW"/>
</dbReference>
<dbReference type="Gene3D" id="3.90.1310.10">
    <property type="entry name" value="Penicillin-binding protein 2a (Domain 2)"/>
    <property type="match status" value="1"/>
</dbReference>
<dbReference type="PROSITE" id="PS51178">
    <property type="entry name" value="PASTA"/>
    <property type="match status" value="1"/>
</dbReference>
<keyword evidence="6" id="KW-0132">Cell division</keyword>
<dbReference type="GO" id="GO:0051301">
    <property type="term" value="P:cell division"/>
    <property type="evidence" value="ECO:0007669"/>
    <property type="project" value="UniProtKB-KW"/>
</dbReference>
<feature type="transmembrane region" description="Helical" evidence="4">
    <location>
        <begin position="7"/>
        <end position="31"/>
    </location>
</feature>
<keyword evidence="2" id="KW-0645">Protease</keyword>
<dbReference type="Gene3D" id="3.40.710.10">
    <property type="entry name" value="DD-peptidase/beta-lactamase superfamily"/>
    <property type="match status" value="1"/>
</dbReference>
<comment type="subcellular location">
    <subcellularLocation>
        <location evidence="1">Membrane</location>
    </subcellularLocation>
</comment>
<keyword evidence="4" id="KW-0812">Transmembrane</keyword>
<dbReference type="Pfam" id="PF00905">
    <property type="entry name" value="Transpeptidase"/>
    <property type="match status" value="1"/>
</dbReference>
<evidence type="ECO:0000259" key="5">
    <source>
        <dbReference type="PROSITE" id="PS51178"/>
    </source>
</evidence>
<evidence type="ECO:0000256" key="4">
    <source>
        <dbReference type="SAM" id="Phobius"/>
    </source>
</evidence>
<keyword evidence="2" id="KW-0378">Hydrolase</keyword>
<dbReference type="PANTHER" id="PTHR30627:SF1">
    <property type="entry name" value="PEPTIDOGLYCAN D,D-TRANSPEPTIDASE FTSI"/>
    <property type="match status" value="1"/>
</dbReference>
<keyword evidence="6" id="KW-0131">Cell cycle</keyword>
<reference evidence="6 7" key="1">
    <citation type="submission" date="2016-10" db="EMBL/GenBank/DDBJ databases">
        <authorList>
            <person name="de Groot N.N."/>
        </authorList>
    </citation>
    <scope>NUCLEOTIDE SEQUENCE [LARGE SCALE GENOMIC DNA]</scope>
    <source>
        <strain evidence="6 7">DSM 28286</strain>
    </source>
</reference>
<dbReference type="GO" id="GO:0005886">
    <property type="term" value="C:plasma membrane"/>
    <property type="evidence" value="ECO:0007669"/>
    <property type="project" value="TreeGrafter"/>
</dbReference>